<dbReference type="AlphaFoldDB" id="A0ABD3QWV3"/>
<comment type="subcellular location">
    <subcellularLocation>
        <location evidence="1">Membrane</location>
        <topology evidence="1">Multi-pass membrane protein</topology>
    </subcellularLocation>
</comment>
<keyword evidence="4 6" id="KW-0472">Membrane</keyword>
<evidence type="ECO:0000256" key="4">
    <source>
        <dbReference type="ARBA" id="ARBA00023136"/>
    </source>
</evidence>
<feature type="compositionally biased region" description="Polar residues" evidence="5">
    <location>
        <begin position="1"/>
        <end position="10"/>
    </location>
</feature>
<feature type="transmembrane region" description="Helical" evidence="6">
    <location>
        <begin position="123"/>
        <end position="144"/>
    </location>
</feature>
<dbReference type="Proteomes" id="UP001516023">
    <property type="component" value="Unassembled WGS sequence"/>
</dbReference>
<feature type="region of interest" description="Disordered" evidence="5">
    <location>
        <begin position="1"/>
        <end position="28"/>
    </location>
</feature>
<gene>
    <name evidence="8" type="ORF">HJC23_008498</name>
</gene>
<feature type="transmembrane region" description="Helical" evidence="6">
    <location>
        <begin position="273"/>
        <end position="293"/>
    </location>
</feature>
<feature type="transmembrane region" description="Helical" evidence="6">
    <location>
        <begin position="305"/>
        <end position="328"/>
    </location>
</feature>
<accession>A0ABD3QWV3</accession>
<dbReference type="GO" id="GO:0016020">
    <property type="term" value="C:membrane"/>
    <property type="evidence" value="ECO:0007669"/>
    <property type="project" value="UniProtKB-SubCell"/>
</dbReference>
<evidence type="ECO:0000256" key="2">
    <source>
        <dbReference type="ARBA" id="ARBA00022692"/>
    </source>
</evidence>
<protein>
    <recommendedName>
        <fullName evidence="7">Amino acid transporter transmembrane domain-containing protein</fullName>
    </recommendedName>
</protein>
<evidence type="ECO:0000313" key="8">
    <source>
        <dbReference type="EMBL" id="KAL3804683.1"/>
    </source>
</evidence>
<feature type="transmembrane region" description="Helical" evidence="6">
    <location>
        <begin position="97"/>
        <end position="117"/>
    </location>
</feature>
<feature type="compositionally biased region" description="Basic and acidic residues" evidence="5">
    <location>
        <begin position="11"/>
        <end position="23"/>
    </location>
</feature>
<feature type="compositionally biased region" description="Acidic residues" evidence="5">
    <location>
        <begin position="69"/>
        <end position="82"/>
    </location>
</feature>
<keyword evidence="2 6" id="KW-0812">Transmembrane</keyword>
<dbReference type="InterPro" id="IPR013057">
    <property type="entry name" value="AA_transpt_TM"/>
</dbReference>
<feature type="transmembrane region" description="Helical" evidence="6">
    <location>
        <begin position="392"/>
        <end position="408"/>
    </location>
</feature>
<name>A0ABD3QWV3_9STRA</name>
<feature type="transmembrane region" description="Helical" evidence="6">
    <location>
        <begin position="208"/>
        <end position="226"/>
    </location>
</feature>
<feature type="domain" description="Amino acid transporter transmembrane" evidence="7">
    <location>
        <begin position="91"/>
        <end position="468"/>
    </location>
</feature>
<comment type="caution">
    <text evidence="8">The sequence shown here is derived from an EMBL/GenBank/DDBJ whole genome shotgun (WGS) entry which is preliminary data.</text>
</comment>
<feature type="non-terminal residue" evidence="8">
    <location>
        <position position="1"/>
    </location>
</feature>
<feature type="transmembrane region" description="Helical" evidence="6">
    <location>
        <begin position="175"/>
        <end position="196"/>
    </location>
</feature>
<dbReference type="Pfam" id="PF01490">
    <property type="entry name" value="Aa_trans"/>
    <property type="match status" value="1"/>
</dbReference>
<feature type="transmembrane region" description="Helical" evidence="6">
    <location>
        <begin position="446"/>
        <end position="465"/>
    </location>
</feature>
<evidence type="ECO:0000256" key="5">
    <source>
        <dbReference type="SAM" id="MobiDB-lite"/>
    </source>
</evidence>
<dbReference type="PANTHER" id="PTHR22950">
    <property type="entry name" value="AMINO ACID TRANSPORTER"/>
    <property type="match status" value="1"/>
</dbReference>
<dbReference type="EMBL" id="JABMIG020000006">
    <property type="protein sequence ID" value="KAL3804683.1"/>
    <property type="molecule type" value="Genomic_DNA"/>
</dbReference>
<evidence type="ECO:0000313" key="9">
    <source>
        <dbReference type="Proteomes" id="UP001516023"/>
    </source>
</evidence>
<proteinExistence type="predicted"/>
<feature type="transmembrane region" description="Helical" evidence="6">
    <location>
        <begin position="233"/>
        <end position="253"/>
    </location>
</feature>
<feature type="region of interest" description="Disordered" evidence="5">
    <location>
        <begin position="69"/>
        <end position="88"/>
    </location>
</feature>
<evidence type="ECO:0000256" key="6">
    <source>
        <dbReference type="SAM" id="Phobius"/>
    </source>
</evidence>
<dbReference type="PANTHER" id="PTHR22950:SF349">
    <property type="entry name" value="AMINO ACID TRANSPORTER TRANSMEMBRANE DOMAIN-CONTAINING PROTEIN"/>
    <property type="match status" value="1"/>
</dbReference>
<keyword evidence="9" id="KW-1185">Reference proteome</keyword>
<sequence>DEMTAASQDGSAERASLEIERSSAKKGVPKRNGIVKMLIPTSPHVPHTHTVLEQDDDLNDESHELSDNFEFESESYEEEDGDSEHGMARGTATPAQVAVNIFISFVGAGLLGLPYAFSRSGWLLGTLSLALVSGGNLYCMLLLVKIRKRLEENGYSGIKGYGCVGREVLGPNGEILVNICLVISQAGFATAYLIFIAANIRSATSGKMGRAAIIYGCVPILAMLVQFRDMKKLSPFSLIADVANLMGLSAVLFQDFEFYTHDDNIVSVDLKGLVYVTSICIYSLEGVGLILPLESSAKDRAGFPLLLTQVIFGIFLLMAFFGTCGYVAFGNGTISPISLNLKGESAMFVQMALCLALYLTYPMMMFPVNDVLEDLLFRDSMKPPTKYWPSRSFRCGVVLTTATIAYTLPNFGKFLELVGASICTLLGFILPCFFHIKVFGKSQLKVWQLLLDVSIIAIGIFFGAVGTFDAVMKLMEIDGDDAGGVVEL</sequence>
<feature type="transmembrane region" description="Helical" evidence="6">
    <location>
        <begin position="414"/>
        <end position="434"/>
    </location>
</feature>
<organism evidence="8 9">
    <name type="scientific">Cyclotella cryptica</name>
    <dbReference type="NCBI Taxonomy" id="29204"/>
    <lineage>
        <taxon>Eukaryota</taxon>
        <taxon>Sar</taxon>
        <taxon>Stramenopiles</taxon>
        <taxon>Ochrophyta</taxon>
        <taxon>Bacillariophyta</taxon>
        <taxon>Coscinodiscophyceae</taxon>
        <taxon>Thalassiosirophycidae</taxon>
        <taxon>Stephanodiscales</taxon>
        <taxon>Stephanodiscaceae</taxon>
        <taxon>Cyclotella</taxon>
    </lineage>
</organism>
<evidence type="ECO:0000256" key="1">
    <source>
        <dbReference type="ARBA" id="ARBA00004141"/>
    </source>
</evidence>
<evidence type="ECO:0000259" key="7">
    <source>
        <dbReference type="Pfam" id="PF01490"/>
    </source>
</evidence>
<reference evidence="8 9" key="1">
    <citation type="journal article" date="2020" name="G3 (Bethesda)">
        <title>Improved Reference Genome for Cyclotella cryptica CCMP332, a Model for Cell Wall Morphogenesis, Salinity Adaptation, and Lipid Production in Diatoms (Bacillariophyta).</title>
        <authorList>
            <person name="Roberts W.R."/>
            <person name="Downey K.M."/>
            <person name="Ruck E.C."/>
            <person name="Traller J.C."/>
            <person name="Alverson A.J."/>
        </authorList>
    </citation>
    <scope>NUCLEOTIDE SEQUENCE [LARGE SCALE GENOMIC DNA]</scope>
    <source>
        <strain evidence="8 9">CCMP332</strain>
    </source>
</reference>
<keyword evidence="3 6" id="KW-1133">Transmembrane helix</keyword>
<feature type="transmembrane region" description="Helical" evidence="6">
    <location>
        <begin position="348"/>
        <end position="372"/>
    </location>
</feature>
<evidence type="ECO:0000256" key="3">
    <source>
        <dbReference type="ARBA" id="ARBA00022989"/>
    </source>
</evidence>